<keyword evidence="1" id="KW-0614">Plasmid</keyword>
<geneLocation type="plasmid" evidence="1">
    <name>pQBR55</name>
</geneLocation>
<evidence type="ECO:0000313" key="1">
    <source>
        <dbReference type="EMBL" id="CEK42525.1"/>
    </source>
</evidence>
<dbReference type="AlphaFoldDB" id="A0A0G4E5P1"/>
<accession>A0A0G4E5P1</accession>
<sequence length="46" mass="5020">MLVSRNPLSPKVMYHVAELDLPKSHIAVTMMPLSLAAVGSTQQMLL</sequence>
<reference evidence="1" key="1">
    <citation type="submission" date="2014-12" db="EMBL/GenBank/DDBJ databases">
        <authorList>
            <person name="Hall J."/>
        </authorList>
    </citation>
    <scope>NUCLEOTIDE SEQUENCE [LARGE SCALE GENOMIC DNA]</scope>
    <source>
        <strain evidence="1">SBW25</strain>
        <plasmid evidence="1">pQBR55</plasmid>
    </source>
</reference>
<proteinExistence type="predicted"/>
<protein>
    <submittedName>
        <fullName evidence="1">Uncharacterized protein</fullName>
    </submittedName>
</protein>
<name>A0A0G4E5P1_PSEFS</name>
<organism evidence="1">
    <name type="scientific">Pseudomonas fluorescens (strain SBW25)</name>
    <dbReference type="NCBI Taxonomy" id="216595"/>
    <lineage>
        <taxon>Bacteria</taxon>
        <taxon>Pseudomonadati</taxon>
        <taxon>Pseudomonadota</taxon>
        <taxon>Gammaproteobacteria</taxon>
        <taxon>Pseudomonadales</taxon>
        <taxon>Pseudomonadaceae</taxon>
        <taxon>Pseudomonas</taxon>
    </lineage>
</organism>
<reference evidence="1" key="2">
    <citation type="submission" date="2015-06" db="EMBL/GenBank/DDBJ databases">
        <title>Environmentally co-occuring mercury resistance plasmids are genetically and phenotypically diverse and confer variable context-dependent fitness effects.</title>
        <authorList>
            <person name="Hall J.P.J."/>
            <person name="Harrison E."/>
            <person name="Lilley A.K."/>
            <person name="Paterson S."/>
            <person name="Spiers A.J."/>
            <person name="Brockhurst M.A."/>
        </authorList>
    </citation>
    <scope>NUCLEOTIDE SEQUENCE [LARGE SCALE GENOMIC DNA]</scope>
    <source>
        <strain evidence="1">SBW25</strain>
        <plasmid evidence="1">pQBR55</plasmid>
    </source>
</reference>
<dbReference type="EMBL" id="LN713927">
    <property type="protein sequence ID" value="CEK42525.1"/>
    <property type="molecule type" value="Genomic_DNA"/>
</dbReference>
<gene>
    <name evidence="1" type="ORF">PQBR55_0146</name>
</gene>